<reference evidence="1 2" key="1">
    <citation type="journal article" date="2010" name="J. Bacteriol.">
        <title>Genome sequence of Lentisphaera araneosa HTCC2155T, the type species of the order Lentisphaerales in the phylum Lentisphaerae.</title>
        <authorList>
            <person name="Thrash J.C."/>
            <person name="Cho J.C."/>
            <person name="Vergin K.L."/>
            <person name="Morris R.M."/>
            <person name="Giovannoni S.J."/>
        </authorList>
    </citation>
    <scope>NUCLEOTIDE SEQUENCE [LARGE SCALE GENOMIC DNA]</scope>
    <source>
        <strain evidence="1 2">HTCC2155</strain>
    </source>
</reference>
<gene>
    <name evidence="1" type="ORF">LNTAR_10731</name>
</gene>
<keyword evidence="2" id="KW-1185">Reference proteome</keyword>
<protein>
    <submittedName>
        <fullName evidence="1">Uncharacterized protein</fullName>
    </submittedName>
</protein>
<organism evidence="1 2">
    <name type="scientific">Lentisphaera araneosa HTCC2155</name>
    <dbReference type="NCBI Taxonomy" id="313628"/>
    <lineage>
        <taxon>Bacteria</taxon>
        <taxon>Pseudomonadati</taxon>
        <taxon>Lentisphaerota</taxon>
        <taxon>Lentisphaeria</taxon>
        <taxon>Lentisphaerales</taxon>
        <taxon>Lentisphaeraceae</taxon>
        <taxon>Lentisphaera</taxon>
    </lineage>
</organism>
<sequence>MVNKVANIFSSFVVFDTLVYSGYEAKFDKLSPNMVKMQ</sequence>
<evidence type="ECO:0000313" key="2">
    <source>
        <dbReference type="Proteomes" id="UP000004947"/>
    </source>
</evidence>
<proteinExistence type="predicted"/>
<dbReference type="Proteomes" id="UP000004947">
    <property type="component" value="Unassembled WGS sequence"/>
</dbReference>
<dbReference type="EMBL" id="ABCK01000005">
    <property type="protein sequence ID" value="EDM28385.1"/>
    <property type="molecule type" value="Genomic_DNA"/>
</dbReference>
<evidence type="ECO:0000313" key="1">
    <source>
        <dbReference type="EMBL" id="EDM28385.1"/>
    </source>
</evidence>
<name>A6DIU9_9BACT</name>
<accession>A6DIU9</accession>
<comment type="caution">
    <text evidence="1">The sequence shown here is derived from an EMBL/GenBank/DDBJ whole genome shotgun (WGS) entry which is preliminary data.</text>
</comment>
<dbReference type="STRING" id="313628.LNTAR_10731"/>
<dbReference type="AlphaFoldDB" id="A6DIU9"/>